<dbReference type="NCBIfam" id="NF047751">
    <property type="entry name" value="HepT_toxin"/>
    <property type="match status" value="1"/>
</dbReference>
<evidence type="ECO:0000313" key="6">
    <source>
        <dbReference type="Proteomes" id="UP000605201"/>
    </source>
</evidence>
<evidence type="ECO:0000256" key="1">
    <source>
        <dbReference type="ARBA" id="ARBA00022649"/>
    </source>
</evidence>
<dbReference type="InterPro" id="IPR052379">
    <property type="entry name" value="Type_VII_TA_RNase"/>
</dbReference>
<dbReference type="PANTHER" id="PTHR33397:SF5">
    <property type="entry name" value="RNASE YUTE-RELATED"/>
    <property type="match status" value="1"/>
</dbReference>
<dbReference type="Pfam" id="PF01934">
    <property type="entry name" value="HepT-like"/>
    <property type="match status" value="1"/>
</dbReference>
<comment type="caution">
    <text evidence="5">The sequence shown here is derived from an EMBL/GenBank/DDBJ whole genome shotgun (WGS) entry which is preliminary data.</text>
</comment>
<dbReference type="GO" id="GO:0110001">
    <property type="term" value="C:toxin-antitoxin complex"/>
    <property type="evidence" value="ECO:0007669"/>
    <property type="project" value="InterPro"/>
</dbReference>
<keyword evidence="1" id="KW-1277">Toxin-antitoxin system</keyword>
<reference evidence="5 6" key="1">
    <citation type="submission" date="2020-08" db="EMBL/GenBank/DDBJ databases">
        <title>Bridging the membrane lipid divide: bacteria of the FCB group superphylum have the potential to synthesize archaeal ether lipids.</title>
        <authorList>
            <person name="Villanueva L."/>
            <person name="Von Meijenfeldt F.A.B."/>
            <person name="Westbye A.B."/>
            <person name="Yadav S."/>
            <person name="Hopmans E.C."/>
            <person name="Dutilh B.E."/>
            <person name="Sinninghe Damste J.S."/>
        </authorList>
    </citation>
    <scope>NUCLEOTIDE SEQUENCE [LARGE SCALE GENOMIC DNA]</scope>
    <source>
        <strain evidence="5">NIOZ-UU17</strain>
    </source>
</reference>
<name>A0A8J6NVE7_9BACT</name>
<evidence type="ECO:0000256" key="4">
    <source>
        <dbReference type="ARBA" id="ARBA00024207"/>
    </source>
</evidence>
<evidence type="ECO:0000256" key="2">
    <source>
        <dbReference type="ARBA" id="ARBA00022722"/>
    </source>
</evidence>
<keyword evidence="2" id="KW-0540">Nuclease</keyword>
<dbReference type="GO" id="GO:0004540">
    <property type="term" value="F:RNA nuclease activity"/>
    <property type="evidence" value="ECO:0007669"/>
    <property type="project" value="InterPro"/>
</dbReference>
<evidence type="ECO:0000313" key="5">
    <source>
        <dbReference type="EMBL" id="MBC8430494.1"/>
    </source>
</evidence>
<dbReference type="InterPro" id="IPR037038">
    <property type="entry name" value="HepT-like_sf"/>
</dbReference>
<dbReference type="Gene3D" id="1.20.120.580">
    <property type="entry name" value="bsu32300-like"/>
    <property type="match status" value="1"/>
</dbReference>
<dbReference type="Proteomes" id="UP000605201">
    <property type="component" value="Unassembled WGS sequence"/>
</dbReference>
<gene>
    <name evidence="5" type="ORF">H8D96_01100</name>
</gene>
<comment type="similarity">
    <text evidence="4">Belongs to the HepT RNase toxin family.</text>
</comment>
<dbReference type="GO" id="GO:0016787">
    <property type="term" value="F:hydrolase activity"/>
    <property type="evidence" value="ECO:0007669"/>
    <property type="project" value="UniProtKB-KW"/>
</dbReference>
<dbReference type="InterPro" id="IPR008201">
    <property type="entry name" value="HepT-like"/>
</dbReference>
<dbReference type="EMBL" id="JACNIG010000047">
    <property type="protein sequence ID" value="MBC8430494.1"/>
    <property type="molecule type" value="Genomic_DNA"/>
</dbReference>
<organism evidence="5 6">
    <name type="scientific">Candidatus Desulfatibia vada</name>
    <dbReference type="NCBI Taxonomy" id="2841696"/>
    <lineage>
        <taxon>Bacteria</taxon>
        <taxon>Pseudomonadati</taxon>
        <taxon>Thermodesulfobacteriota</taxon>
        <taxon>Desulfobacteria</taxon>
        <taxon>Desulfobacterales</taxon>
        <taxon>Desulfobacterales incertae sedis</taxon>
        <taxon>Candidatus Desulfatibia</taxon>
    </lineage>
</organism>
<accession>A0A8J6NVE7</accession>
<sequence length="139" mass="16512">MVSFEKVIRKFQQLDEYLRILQAISQTPQEIYLKDKIVIGSAKYYLQVSIECCLDVANHVIASEKFRAPKDYSDSFMVLQEERIIPSKLGNQLRQMAKFRNRLVHLYGEVDDAYVYEYIRGELKDFIEFKSIIIKRYKT</sequence>
<dbReference type="PANTHER" id="PTHR33397">
    <property type="entry name" value="UPF0331 PROTEIN YUTE"/>
    <property type="match status" value="1"/>
</dbReference>
<dbReference type="AlphaFoldDB" id="A0A8J6NVE7"/>
<proteinExistence type="inferred from homology"/>
<keyword evidence="3" id="KW-0378">Hydrolase</keyword>
<evidence type="ECO:0000256" key="3">
    <source>
        <dbReference type="ARBA" id="ARBA00022801"/>
    </source>
</evidence>
<protein>
    <submittedName>
        <fullName evidence="5">DUF86 domain-containing protein</fullName>
    </submittedName>
</protein>